<keyword evidence="5" id="KW-0539">Nucleus</keyword>
<keyword evidence="3" id="KW-0238">DNA-binding</keyword>
<comment type="caution">
    <text evidence="8">The sequence shown here is derived from an EMBL/GenBank/DDBJ whole genome shotgun (WGS) entry which is preliminary data.</text>
</comment>
<dbReference type="EMBL" id="JAUJYN010000003">
    <property type="protein sequence ID" value="KAK1275156.1"/>
    <property type="molecule type" value="Genomic_DNA"/>
</dbReference>
<protein>
    <submittedName>
        <fullName evidence="8">Trihelix transcription factor PTL</fullName>
    </submittedName>
</protein>
<feature type="region of interest" description="Disordered" evidence="6">
    <location>
        <begin position="68"/>
        <end position="88"/>
    </location>
</feature>
<comment type="subcellular location">
    <subcellularLocation>
        <location evidence="1">Nucleus</location>
    </subcellularLocation>
</comment>
<dbReference type="GO" id="GO:0006355">
    <property type="term" value="P:regulation of DNA-templated transcription"/>
    <property type="evidence" value="ECO:0007669"/>
    <property type="project" value="UniProtKB-ARBA"/>
</dbReference>
<evidence type="ECO:0000313" key="9">
    <source>
        <dbReference type="Proteomes" id="UP001179952"/>
    </source>
</evidence>
<feature type="region of interest" description="Disordered" evidence="6">
    <location>
        <begin position="352"/>
        <end position="376"/>
    </location>
</feature>
<accession>A0AAV9BER1</accession>
<evidence type="ECO:0000256" key="4">
    <source>
        <dbReference type="ARBA" id="ARBA00023163"/>
    </source>
</evidence>
<reference evidence="8" key="1">
    <citation type="journal article" date="2023" name="Nat. Commun.">
        <title>Diploid and tetraploid genomes of Acorus and the evolution of monocots.</title>
        <authorList>
            <person name="Ma L."/>
            <person name="Liu K.W."/>
            <person name="Li Z."/>
            <person name="Hsiao Y.Y."/>
            <person name="Qi Y."/>
            <person name="Fu T."/>
            <person name="Tang G.D."/>
            <person name="Zhang D."/>
            <person name="Sun W.H."/>
            <person name="Liu D.K."/>
            <person name="Li Y."/>
            <person name="Chen G.Z."/>
            <person name="Liu X.D."/>
            <person name="Liao X.Y."/>
            <person name="Jiang Y.T."/>
            <person name="Yu X."/>
            <person name="Hao Y."/>
            <person name="Huang J."/>
            <person name="Zhao X.W."/>
            <person name="Ke S."/>
            <person name="Chen Y.Y."/>
            <person name="Wu W.L."/>
            <person name="Hsu J.L."/>
            <person name="Lin Y.F."/>
            <person name="Huang M.D."/>
            <person name="Li C.Y."/>
            <person name="Huang L."/>
            <person name="Wang Z.W."/>
            <person name="Zhao X."/>
            <person name="Zhong W.Y."/>
            <person name="Peng D.H."/>
            <person name="Ahmad S."/>
            <person name="Lan S."/>
            <person name="Zhang J.S."/>
            <person name="Tsai W.C."/>
            <person name="Van de Peer Y."/>
            <person name="Liu Z.J."/>
        </authorList>
    </citation>
    <scope>NUCLEOTIDE SEQUENCE</scope>
    <source>
        <strain evidence="8">SCP</strain>
    </source>
</reference>
<sequence length="376" mass="43001">METLGEQYGLSDLRHLITTGKSHFTAEDPFPGHHRGRLSDQSMAGGEVMMVQLPPQLQQGFHEQQFCCDDGGGSGGGRGGGGGGGGGGGVYEEGCSKGRWPRQETLTLLEIRARLDYKFREASHKAPLIMAEEHGYQRSGKKCREKLENLYKYYKKTKEGKAGRQDGKHYRFFRQLEALYGDKQITPPITDSNTAYSIINHHQLHHCFPPTAAPKLSESLSLSNYSSDDFLESSSSDGEDDRRRGWKLKIQDFVDSQMRRFIEVQEAFLDKMLKTLENKEQERMMREEAWRMEEASRLEREHRFWAVERAWVEARDVALMQALSKLTGDDHMQWRETEITSEVLRETWRAEQKDGAEIEDVPTERSKADLSVGEFV</sequence>
<evidence type="ECO:0000259" key="7">
    <source>
        <dbReference type="Pfam" id="PF13837"/>
    </source>
</evidence>
<dbReference type="PANTHER" id="PTHR21654:SF107">
    <property type="entry name" value="TRIHELIX TRANSCRIPTION FACTOR PTL-LIKE"/>
    <property type="match status" value="1"/>
</dbReference>
<dbReference type="Gene3D" id="1.10.10.60">
    <property type="entry name" value="Homeodomain-like"/>
    <property type="match status" value="1"/>
</dbReference>
<name>A0AAV9BER1_ACOGR</name>
<dbReference type="CDD" id="cd12203">
    <property type="entry name" value="GT1"/>
    <property type="match status" value="1"/>
</dbReference>
<dbReference type="Proteomes" id="UP001179952">
    <property type="component" value="Unassembled WGS sequence"/>
</dbReference>
<keyword evidence="2" id="KW-0805">Transcription regulation</keyword>
<reference evidence="8" key="2">
    <citation type="submission" date="2023-06" db="EMBL/GenBank/DDBJ databases">
        <authorList>
            <person name="Ma L."/>
            <person name="Liu K.-W."/>
            <person name="Li Z."/>
            <person name="Hsiao Y.-Y."/>
            <person name="Qi Y."/>
            <person name="Fu T."/>
            <person name="Tang G."/>
            <person name="Zhang D."/>
            <person name="Sun W.-H."/>
            <person name="Liu D.-K."/>
            <person name="Li Y."/>
            <person name="Chen G.-Z."/>
            <person name="Liu X.-D."/>
            <person name="Liao X.-Y."/>
            <person name="Jiang Y.-T."/>
            <person name="Yu X."/>
            <person name="Hao Y."/>
            <person name="Huang J."/>
            <person name="Zhao X.-W."/>
            <person name="Ke S."/>
            <person name="Chen Y.-Y."/>
            <person name="Wu W.-L."/>
            <person name="Hsu J.-L."/>
            <person name="Lin Y.-F."/>
            <person name="Huang M.-D."/>
            <person name="Li C.-Y."/>
            <person name="Huang L."/>
            <person name="Wang Z.-W."/>
            <person name="Zhao X."/>
            <person name="Zhong W.-Y."/>
            <person name="Peng D.-H."/>
            <person name="Ahmad S."/>
            <person name="Lan S."/>
            <person name="Zhang J.-S."/>
            <person name="Tsai W.-C."/>
            <person name="Van De Peer Y."/>
            <person name="Liu Z.-J."/>
        </authorList>
    </citation>
    <scope>NUCLEOTIDE SEQUENCE</scope>
    <source>
        <strain evidence="8">SCP</strain>
        <tissue evidence="8">Leaves</tissue>
    </source>
</reference>
<keyword evidence="4" id="KW-0804">Transcription</keyword>
<dbReference type="GO" id="GO:0003677">
    <property type="term" value="F:DNA binding"/>
    <property type="evidence" value="ECO:0007669"/>
    <property type="project" value="UniProtKB-KW"/>
</dbReference>
<organism evidence="8 9">
    <name type="scientific">Acorus gramineus</name>
    <name type="common">Dwarf sweet flag</name>
    <dbReference type="NCBI Taxonomy" id="55184"/>
    <lineage>
        <taxon>Eukaryota</taxon>
        <taxon>Viridiplantae</taxon>
        <taxon>Streptophyta</taxon>
        <taxon>Embryophyta</taxon>
        <taxon>Tracheophyta</taxon>
        <taxon>Spermatophyta</taxon>
        <taxon>Magnoliopsida</taxon>
        <taxon>Liliopsida</taxon>
        <taxon>Acoraceae</taxon>
        <taxon>Acorus</taxon>
    </lineage>
</organism>
<keyword evidence="9" id="KW-1185">Reference proteome</keyword>
<evidence type="ECO:0000256" key="3">
    <source>
        <dbReference type="ARBA" id="ARBA00023125"/>
    </source>
</evidence>
<feature type="compositionally biased region" description="Basic and acidic residues" evidence="6">
    <location>
        <begin position="352"/>
        <end position="368"/>
    </location>
</feature>
<feature type="domain" description="Myb/SANT-like DNA-binding" evidence="7">
    <location>
        <begin position="99"/>
        <end position="179"/>
    </location>
</feature>
<dbReference type="AlphaFoldDB" id="A0AAV9BER1"/>
<proteinExistence type="predicted"/>
<dbReference type="GO" id="GO:0005634">
    <property type="term" value="C:nucleus"/>
    <property type="evidence" value="ECO:0007669"/>
    <property type="project" value="UniProtKB-SubCell"/>
</dbReference>
<evidence type="ECO:0000256" key="5">
    <source>
        <dbReference type="ARBA" id="ARBA00023242"/>
    </source>
</evidence>
<evidence type="ECO:0000256" key="1">
    <source>
        <dbReference type="ARBA" id="ARBA00004123"/>
    </source>
</evidence>
<dbReference type="PANTHER" id="PTHR21654">
    <property type="entry name" value="FI21293P1"/>
    <property type="match status" value="1"/>
</dbReference>
<evidence type="ECO:0000256" key="2">
    <source>
        <dbReference type="ARBA" id="ARBA00023015"/>
    </source>
</evidence>
<dbReference type="InterPro" id="IPR044822">
    <property type="entry name" value="Myb_DNA-bind_4"/>
</dbReference>
<feature type="compositionally biased region" description="Gly residues" evidence="6">
    <location>
        <begin position="70"/>
        <end position="88"/>
    </location>
</feature>
<evidence type="ECO:0000313" key="8">
    <source>
        <dbReference type="EMBL" id="KAK1275156.1"/>
    </source>
</evidence>
<dbReference type="Pfam" id="PF13837">
    <property type="entry name" value="Myb_DNA-bind_4"/>
    <property type="match status" value="1"/>
</dbReference>
<gene>
    <name evidence="8" type="ORF">QJS04_geneDACA010092</name>
</gene>
<evidence type="ECO:0000256" key="6">
    <source>
        <dbReference type="SAM" id="MobiDB-lite"/>
    </source>
</evidence>